<reference evidence="3" key="1">
    <citation type="journal article" date="2019" name="Int. J. Syst. Evol. Microbiol.">
        <title>The Global Catalogue of Microorganisms (GCM) 10K type strain sequencing project: providing services to taxonomists for standard genome sequencing and annotation.</title>
        <authorList>
            <consortium name="The Broad Institute Genomics Platform"/>
            <consortium name="The Broad Institute Genome Sequencing Center for Infectious Disease"/>
            <person name="Wu L."/>
            <person name="Ma J."/>
        </authorList>
    </citation>
    <scope>NUCLEOTIDE SEQUENCE [LARGE SCALE GENOMIC DNA]</scope>
    <source>
        <strain evidence="3">JCM 16374</strain>
    </source>
</reference>
<organism evidence="2 3">
    <name type="scientific">Streptomyces lunalinharesii</name>
    <dbReference type="NCBI Taxonomy" id="333384"/>
    <lineage>
        <taxon>Bacteria</taxon>
        <taxon>Bacillati</taxon>
        <taxon>Actinomycetota</taxon>
        <taxon>Actinomycetes</taxon>
        <taxon>Kitasatosporales</taxon>
        <taxon>Streptomycetaceae</taxon>
        <taxon>Streptomyces</taxon>
    </lineage>
</organism>
<sequence length="119" mass="12855">MDLVELAPFQAASEAWEGRVEAAQFRVQRSERHESHLPAIGMLAAYLTGQQISGTTDRGPPPASDGWGARPTAPARRRGHQAGVNCRRTAGVDTPLAAVTIALRPLSVGEWRITGWLMN</sequence>
<feature type="region of interest" description="Disordered" evidence="1">
    <location>
        <begin position="51"/>
        <end position="86"/>
    </location>
</feature>
<protein>
    <submittedName>
        <fullName evidence="2">Uncharacterized protein</fullName>
    </submittedName>
</protein>
<gene>
    <name evidence="2" type="ORF">GCM10009864_60090</name>
</gene>
<proteinExistence type="predicted"/>
<evidence type="ECO:0000313" key="3">
    <source>
        <dbReference type="Proteomes" id="UP001500994"/>
    </source>
</evidence>
<evidence type="ECO:0000256" key="1">
    <source>
        <dbReference type="SAM" id="MobiDB-lite"/>
    </source>
</evidence>
<keyword evidence="3" id="KW-1185">Reference proteome</keyword>
<comment type="caution">
    <text evidence="2">The sequence shown here is derived from an EMBL/GenBank/DDBJ whole genome shotgun (WGS) entry which is preliminary data.</text>
</comment>
<dbReference type="EMBL" id="BAAARK010000024">
    <property type="protein sequence ID" value="GAA2679743.1"/>
    <property type="molecule type" value="Genomic_DNA"/>
</dbReference>
<accession>A0ABP6EZ84</accession>
<evidence type="ECO:0000313" key="2">
    <source>
        <dbReference type="EMBL" id="GAA2679743.1"/>
    </source>
</evidence>
<dbReference type="Proteomes" id="UP001500994">
    <property type="component" value="Unassembled WGS sequence"/>
</dbReference>
<name>A0ABP6EZ84_9ACTN</name>